<organism evidence="2 3">
    <name type="scientific">Gossypium arboreum</name>
    <name type="common">Tree cotton</name>
    <name type="synonym">Gossypium nanking</name>
    <dbReference type="NCBI Taxonomy" id="29729"/>
    <lineage>
        <taxon>Eukaryota</taxon>
        <taxon>Viridiplantae</taxon>
        <taxon>Streptophyta</taxon>
        <taxon>Embryophyta</taxon>
        <taxon>Tracheophyta</taxon>
        <taxon>Spermatophyta</taxon>
        <taxon>Magnoliopsida</taxon>
        <taxon>eudicotyledons</taxon>
        <taxon>Gunneridae</taxon>
        <taxon>Pentapetalae</taxon>
        <taxon>rosids</taxon>
        <taxon>malvids</taxon>
        <taxon>Malvales</taxon>
        <taxon>Malvaceae</taxon>
        <taxon>Malvoideae</taxon>
        <taxon>Gossypium</taxon>
    </lineage>
</organism>
<dbReference type="Proteomes" id="UP001358586">
    <property type="component" value="Chromosome 12"/>
</dbReference>
<evidence type="ECO:0000313" key="3">
    <source>
        <dbReference type="Proteomes" id="UP001358586"/>
    </source>
</evidence>
<gene>
    <name evidence="2" type="ORF">PVK06_044682</name>
</gene>
<accession>A0ABR0MTK1</accession>
<dbReference type="EMBL" id="JARKNE010000012">
    <property type="protein sequence ID" value="KAK5776720.1"/>
    <property type="molecule type" value="Genomic_DNA"/>
</dbReference>
<name>A0ABR0MTK1_GOSAR</name>
<reference evidence="2 3" key="1">
    <citation type="submission" date="2023-03" db="EMBL/GenBank/DDBJ databases">
        <title>WGS of Gossypium arboreum.</title>
        <authorList>
            <person name="Yu D."/>
        </authorList>
    </citation>
    <scope>NUCLEOTIDE SEQUENCE [LARGE SCALE GENOMIC DNA]</scope>
    <source>
        <tissue evidence="2">Leaf</tissue>
    </source>
</reference>
<keyword evidence="3" id="KW-1185">Reference proteome</keyword>
<evidence type="ECO:0000256" key="1">
    <source>
        <dbReference type="SAM" id="MobiDB-lite"/>
    </source>
</evidence>
<evidence type="ECO:0000313" key="2">
    <source>
        <dbReference type="EMBL" id="KAK5776720.1"/>
    </source>
</evidence>
<sequence length="83" mass="9540">MVKEKAKPWEMARKGGGRNGKDEKDGREWKEGEALERRLPEGLIYYLSNNRASLNIFSYDWLAKKSKVAALATTNLQFISQHI</sequence>
<feature type="region of interest" description="Disordered" evidence="1">
    <location>
        <begin position="1"/>
        <end position="32"/>
    </location>
</feature>
<proteinExistence type="predicted"/>
<protein>
    <submittedName>
        <fullName evidence="2">Uncharacterized protein</fullName>
    </submittedName>
</protein>
<comment type="caution">
    <text evidence="2">The sequence shown here is derived from an EMBL/GenBank/DDBJ whole genome shotgun (WGS) entry which is preliminary data.</text>
</comment>